<dbReference type="Proteomes" id="UP000323011">
    <property type="component" value="Unassembled WGS sequence"/>
</dbReference>
<keyword evidence="3" id="KW-1185">Reference proteome</keyword>
<dbReference type="AlphaFoldDB" id="A0A5A8CJT4"/>
<evidence type="ECO:0000256" key="1">
    <source>
        <dbReference type="SAM" id="MobiDB-lite"/>
    </source>
</evidence>
<reference evidence="2 3" key="1">
    <citation type="submission" date="2019-07" db="EMBL/GenBank/DDBJ databases">
        <title>Genomes of Cafeteria roenbergensis.</title>
        <authorList>
            <person name="Fischer M.G."/>
            <person name="Hackl T."/>
            <person name="Roman M."/>
        </authorList>
    </citation>
    <scope>NUCLEOTIDE SEQUENCE [LARGE SCALE GENOMIC DNA]</scope>
    <source>
        <strain evidence="2 3">BVI</strain>
    </source>
</reference>
<dbReference type="EMBL" id="VLTN01000016">
    <property type="protein sequence ID" value="KAA0153332.1"/>
    <property type="molecule type" value="Genomic_DNA"/>
</dbReference>
<feature type="region of interest" description="Disordered" evidence="1">
    <location>
        <begin position="72"/>
        <end position="100"/>
    </location>
</feature>
<comment type="caution">
    <text evidence="2">The sequence shown here is derived from an EMBL/GenBank/DDBJ whole genome shotgun (WGS) entry which is preliminary data.</text>
</comment>
<proteinExistence type="predicted"/>
<name>A0A5A8CJT4_CAFRO</name>
<organism evidence="2 3">
    <name type="scientific">Cafeteria roenbergensis</name>
    <name type="common">Marine flagellate</name>
    <dbReference type="NCBI Taxonomy" id="33653"/>
    <lineage>
        <taxon>Eukaryota</taxon>
        <taxon>Sar</taxon>
        <taxon>Stramenopiles</taxon>
        <taxon>Bigyra</taxon>
        <taxon>Opalozoa</taxon>
        <taxon>Bicosoecida</taxon>
        <taxon>Cafeteriaceae</taxon>
        <taxon>Cafeteria</taxon>
    </lineage>
</organism>
<evidence type="ECO:0000313" key="3">
    <source>
        <dbReference type="Proteomes" id="UP000323011"/>
    </source>
</evidence>
<sequence>MDRDTTSAAALSGAVCKRLALCEILAASSPRASQGGGFGLPAPQLAHPSGHSHPSFRAYAVADVPTTPMAREPDARLTVSPRADASAASTAPIRHRGSGS</sequence>
<protein>
    <submittedName>
        <fullName evidence="2">Uncharacterized protein</fullName>
    </submittedName>
</protein>
<gene>
    <name evidence="2" type="ORF">FNF29_03145</name>
</gene>
<accession>A0A5A8CJT4</accession>
<evidence type="ECO:0000313" key="2">
    <source>
        <dbReference type="EMBL" id="KAA0153332.1"/>
    </source>
</evidence>